<evidence type="ECO:0000256" key="4">
    <source>
        <dbReference type="ARBA" id="ARBA00022884"/>
    </source>
</evidence>
<keyword evidence="1" id="KW-0963">Cytoplasm</keyword>
<keyword evidence="3" id="KW-0810">Translation regulation</keyword>
<keyword evidence="2" id="KW-0678">Repressor</keyword>
<sequence>MEGVVLVLTRKINERIMIGDDIEISMLAVSGDKVRIGIQAPRDVPVYRHEVWLNIQAERAAVDVVGRRSGS</sequence>
<dbReference type="HAMAP" id="MF_00167">
    <property type="entry name" value="CsrA"/>
    <property type="match status" value="1"/>
</dbReference>
<dbReference type="EMBL" id="CAFBMX010000006">
    <property type="protein sequence ID" value="CAB4933741.1"/>
    <property type="molecule type" value="Genomic_DNA"/>
</dbReference>
<gene>
    <name evidence="5" type="ORF">UFOPK3674_01333</name>
</gene>
<evidence type="ECO:0000256" key="1">
    <source>
        <dbReference type="ARBA" id="ARBA00022490"/>
    </source>
</evidence>
<name>A0A6J7ISL2_9ZZZZ</name>
<evidence type="ECO:0000313" key="5">
    <source>
        <dbReference type="EMBL" id="CAB4933741.1"/>
    </source>
</evidence>
<evidence type="ECO:0000256" key="2">
    <source>
        <dbReference type="ARBA" id="ARBA00022491"/>
    </source>
</evidence>
<dbReference type="FunFam" id="2.60.40.4380:FF:000002">
    <property type="entry name" value="Translational regulator CsrA"/>
    <property type="match status" value="1"/>
</dbReference>
<dbReference type="GO" id="GO:0005829">
    <property type="term" value="C:cytosol"/>
    <property type="evidence" value="ECO:0007669"/>
    <property type="project" value="TreeGrafter"/>
</dbReference>
<dbReference type="GO" id="GO:0006402">
    <property type="term" value="P:mRNA catabolic process"/>
    <property type="evidence" value="ECO:0007669"/>
    <property type="project" value="InterPro"/>
</dbReference>
<dbReference type="PANTHER" id="PTHR34984">
    <property type="entry name" value="CARBON STORAGE REGULATOR"/>
    <property type="match status" value="1"/>
</dbReference>
<dbReference type="InterPro" id="IPR036107">
    <property type="entry name" value="CsrA_sf"/>
</dbReference>
<protein>
    <submittedName>
        <fullName evidence="5">Unannotated protein</fullName>
    </submittedName>
</protein>
<dbReference type="GO" id="GO:0006109">
    <property type="term" value="P:regulation of carbohydrate metabolic process"/>
    <property type="evidence" value="ECO:0007669"/>
    <property type="project" value="InterPro"/>
</dbReference>
<dbReference type="Gene3D" id="2.60.40.4380">
    <property type="entry name" value="Translational regulator CsrA"/>
    <property type="match status" value="1"/>
</dbReference>
<reference evidence="5" key="1">
    <citation type="submission" date="2020-05" db="EMBL/GenBank/DDBJ databases">
        <authorList>
            <person name="Chiriac C."/>
            <person name="Salcher M."/>
            <person name="Ghai R."/>
            <person name="Kavagutti S V."/>
        </authorList>
    </citation>
    <scope>NUCLEOTIDE SEQUENCE</scope>
</reference>
<dbReference type="InterPro" id="IPR003751">
    <property type="entry name" value="CsrA"/>
</dbReference>
<organism evidence="5">
    <name type="scientific">freshwater metagenome</name>
    <dbReference type="NCBI Taxonomy" id="449393"/>
    <lineage>
        <taxon>unclassified sequences</taxon>
        <taxon>metagenomes</taxon>
        <taxon>ecological metagenomes</taxon>
    </lineage>
</organism>
<evidence type="ECO:0000256" key="3">
    <source>
        <dbReference type="ARBA" id="ARBA00022845"/>
    </source>
</evidence>
<proteinExistence type="inferred from homology"/>
<dbReference type="GO" id="GO:0045947">
    <property type="term" value="P:negative regulation of translational initiation"/>
    <property type="evidence" value="ECO:0007669"/>
    <property type="project" value="TreeGrafter"/>
</dbReference>
<dbReference type="SUPFAM" id="SSF117130">
    <property type="entry name" value="CsrA-like"/>
    <property type="match status" value="1"/>
</dbReference>
<dbReference type="PANTHER" id="PTHR34984:SF1">
    <property type="entry name" value="CARBON STORAGE REGULATOR"/>
    <property type="match status" value="1"/>
</dbReference>
<dbReference type="NCBIfam" id="TIGR00202">
    <property type="entry name" value="csrA"/>
    <property type="match status" value="1"/>
</dbReference>
<dbReference type="AlphaFoldDB" id="A0A6J7ISL2"/>
<dbReference type="NCBIfam" id="NF002469">
    <property type="entry name" value="PRK01712.1"/>
    <property type="match status" value="1"/>
</dbReference>
<dbReference type="GO" id="GO:0048027">
    <property type="term" value="F:mRNA 5'-UTR binding"/>
    <property type="evidence" value="ECO:0007669"/>
    <property type="project" value="TreeGrafter"/>
</dbReference>
<keyword evidence="4" id="KW-0694">RNA-binding</keyword>
<accession>A0A6J7ISL2</accession>
<dbReference type="Pfam" id="PF02599">
    <property type="entry name" value="CsrA"/>
    <property type="match status" value="1"/>
</dbReference>